<evidence type="ECO:0000256" key="2">
    <source>
        <dbReference type="ARBA" id="ARBA00023012"/>
    </source>
</evidence>
<comment type="caution">
    <text evidence="10">The sequence shown here is derived from an EMBL/GenBank/DDBJ whole genome shotgun (WGS) entry which is preliminary data.</text>
</comment>
<dbReference type="AlphaFoldDB" id="A0A8J3IRD0"/>
<dbReference type="Proteomes" id="UP000597444">
    <property type="component" value="Unassembled WGS sequence"/>
</dbReference>
<dbReference type="InterPro" id="IPR011006">
    <property type="entry name" value="CheY-like_superfamily"/>
</dbReference>
<sequence length="225" mass="25803">MRLLVVEDHPKLGPQLKKGLERCHYLVDLVKSGEEALAHERDVPYDLIILDILLPGLSGREVCRKLREMHQTVPILFLTALGSVEDRIEGLDLGADDYLTKPFDFRELEARVRALLRREGTPKTSTLHFANITLDTRTHEVQRGERTIVLSSKEYALLHFFMRNPRQVLSRTTIAEHVWDYDAEQLSNVIEVYVRYLRNKLCAAGEPNVIQTIRGSGYQLKESAL</sequence>
<evidence type="ECO:0000259" key="9">
    <source>
        <dbReference type="PROSITE" id="PS51755"/>
    </source>
</evidence>
<dbReference type="GO" id="GO:0006355">
    <property type="term" value="P:regulation of DNA-templated transcription"/>
    <property type="evidence" value="ECO:0007669"/>
    <property type="project" value="InterPro"/>
</dbReference>
<evidence type="ECO:0000256" key="5">
    <source>
        <dbReference type="ARBA" id="ARBA00023163"/>
    </source>
</evidence>
<dbReference type="FunFam" id="1.10.10.10:FF:000005">
    <property type="entry name" value="Two-component system response regulator"/>
    <property type="match status" value="1"/>
</dbReference>
<keyword evidence="1 6" id="KW-0597">Phosphoprotein</keyword>
<evidence type="ECO:0000256" key="1">
    <source>
        <dbReference type="ARBA" id="ARBA00022553"/>
    </source>
</evidence>
<organism evidence="10 11">
    <name type="scientific">Reticulibacter mediterranei</name>
    <dbReference type="NCBI Taxonomy" id="2778369"/>
    <lineage>
        <taxon>Bacteria</taxon>
        <taxon>Bacillati</taxon>
        <taxon>Chloroflexota</taxon>
        <taxon>Ktedonobacteria</taxon>
        <taxon>Ktedonobacterales</taxon>
        <taxon>Reticulibacteraceae</taxon>
        <taxon>Reticulibacter</taxon>
    </lineage>
</organism>
<dbReference type="GO" id="GO:0000976">
    <property type="term" value="F:transcription cis-regulatory region binding"/>
    <property type="evidence" value="ECO:0007669"/>
    <property type="project" value="TreeGrafter"/>
</dbReference>
<dbReference type="Pfam" id="PF00486">
    <property type="entry name" value="Trans_reg_C"/>
    <property type="match status" value="1"/>
</dbReference>
<dbReference type="InterPro" id="IPR036388">
    <property type="entry name" value="WH-like_DNA-bd_sf"/>
</dbReference>
<dbReference type="FunFam" id="3.40.50.2300:FF:000002">
    <property type="entry name" value="DNA-binding response regulator PhoP"/>
    <property type="match status" value="1"/>
</dbReference>
<protein>
    <submittedName>
        <fullName evidence="10">DNA-binding response regulator</fullName>
    </submittedName>
</protein>
<keyword evidence="4 7" id="KW-0238">DNA-binding</keyword>
<dbReference type="SMART" id="SM00448">
    <property type="entry name" value="REC"/>
    <property type="match status" value="1"/>
</dbReference>
<accession>A0A8J3IRD0</accession>
<dbReference type="PANTHER" id="PTHR48111:SF22">
    <property type="entry name" value="REGULATOR OF RPOS"/>
    <property type="match status" value="1"/>
</dbReference>
<dbReference type="CDD" id="cd00383">
    <property type="entry name" value="trans_reg_C"/>
    <property type="match status" value="1"/>
</dbReference>
<dbReference type="PROSITE" id="PS50110">
    <property type="entry name" value="RESPONSE_REGULATORY"/>
    <property type="match status" value="1"/>
</dbReference>
<evidence type="ECO:0000256" key="4">
    <source>
        <dbReference type="ARBA" id="ARBA00023125"/>
    </source>
</evidence>
<dbReference type="PANTHER" id="PTHR48111">
    <property type="entry name" value="REGULATOR OF RPOS"/>
    <property type="match status" value="1"/>
</dbReference>
<reference evidence="10" key="1">
    <citation type="submission" date="2020-10" db="EMBL/GenBank/DDBJ databases">
        <title>Taxonomic study of unclassified bacteria belonging to the class Ktedonobacteria.</title>
        <authorList>
            <person name="Yabe S."/>
            <person name="Wang C.M."/>
            <person name="Zheng Y."/>
            <person name="Sakai Y."/>
            <person name="Cavaletti L."/>
            <person name="Monciardini P."/>
            <person name="Donadio S."/>
        </authorList>
    </citation>
    <scope>NUCLEOTIDE SEQUENCE</scope>
    <source>
        <strain evidence="10">ID150040</strain>
    </source>
</reference>
<evidence type="ECO:0000259" key="8">
    <source>
        <dbReference type="PROSITE" id="PS50110"/>
    </source>
</evidence>
<dbReference type="SUPFAM" id="SSF52172">
    <property type="entry name" value="CheY-like"/>
    <property type="match status" value="1"/>
</dbReference>
<dbReference type="Gene3D" id="6.10.250.690">
    <property type="match status" value="1"/>
</dbReference>
<dbReference type="GO" id="GO:0032993">
    <property type="term" value="C:protein-DNA complex"/>
    <property type="evidence" value="ECO:0007669"/>
    <property type="project" value="TreeGrafter"/>
</dbReference>
<dbReference type="InterPro" id="IPR001789">
    <property type="entry name" value="Sig_transdc_resp-reg_receiver"/>
</dbReference>
<evidence type="ECO:0000256" key="7">
    <source>
        <dbReference type="PROSITE-ProRule" id="PRU01091"/>
    </source>
</evidence>
<feature type="domain" description="Response regulatory" evidence="8">
    <location>
        <begin position="2"/>
        <end position="116"/>
    </location>
</feature>
<dbReference type="Pfam" id="PF00072">
    <property type="entry name" value="Response_reg"/>
    <property type="match status" value="1"/>
</dbReference>
<gene>
    <name evidence="10" type="ORF">KSF_094040</name>
</gene>
<evidence type="ECO:0000313" key="11">
    <source>
        <dbReference type="Proteomes" id="UP000597444"/>
    </source>
</evidence>
<dbReference type="Gene3D" id="3.40.50.2300">
    <property type="match status" value="1"/>
</dbReference>
<dbReference type="CDD" id="cd19935">
    <property type="entry name" value="REC_OmpR_CusR-like"/>
    <property type="match status" value="1"/>
</dbReference>
<dbReference type="RefSeq" id="WP_220210002.1">
    <property type="nucleotide sequence ID" value="NZ_BNJK01000002.1"/>
</dbReference>
<keyword evidence="3" id="KW-0805">Transcription regulation</keyword>
<name>A0A8J3IRD0_9CHLR</name>
<feature type="DNA-binding region" description="OmpR/PhoB-type" evidence="7">
    <location>
        <begin position="124"/>
        <end position="222"/>
    </location>
</feature>
<dbReference type="EMBL" id="BNJK01000002">
    <property type="protein sequence ID" value="GHO99356.1"/>
    <property type="molecule type" value="Genomic_DNA"/>
</dbReference>
<proteinExistence type="predicted"/>
<dbReference type="GO" id="GO:0000156">
    <property type="term" value="F:phosphorelay response regulator activity"/>
    <property type="evidence" value="ECO:0007669"/>
    <property type="project" value="TreeGrafter"/>
</dbReference>
<dbReference type="Gene3D" id="1.10.10.10">
    <property type="entry name" value="Winged helix-like DNA-binding domain superfamily/Winged helix DNA-binding domain"/>
    <property type="match status" value="1"/>
</dbReference>
<evidence type="ECO:0000256" key="3">
    <source>
        <dbReference type="ARBA" id="ARBA00023015"/>
    </source>
</evidence>
<keyword evidence="11" id="KW-1185">Reference proteome</keyword>
<feature type="domain" description="OmpR/PhoB-type" evidence="9">
    <location>
        <begin position="124"/>
        <end position="222"/>
    </location>
</feature>
<dbReference type="SMART" id="SM00862">
    <property type="entry name" value="Trans_reg_C"/>
    <property type="match status" value="1"/>
</dbReference>
<keyword evidence="5" id="KW-0804">Transcription</keyword>
<keyword evidence="2" id="KW-0902">Two-component regulatory system</keyword>
<evidence type="ECO:0000256" key="6">
    <source>
        <dbReference type="PROSITE-ProRule" id="PRU00169"/>
    </source>
</evidence>
<feature type="modified residue" description="4-aspartylphosphate" evidence="6">
    <location>
        <position position="51"/>
    </location>
</feature>
<dbReference type="InterPro" id="IPR039420">
    <property type="entry name" value="WalR-like"/>
</dbReference>
<evidence type="ECO:0000313" key="10">
    <source>
        <dbReference type="EMBL" id="GHO99356.1"/>
    </source>
</evidence>
<dbReference type="GO" id="GO:0005829">
    <property type="term" value="C:cytosol"/>
    <property type="evidence" value="ECO:0007669"/>
    <property type="project" value="TreeGrafter"/>
</dbReference>
<dbReference type="InterPro" id="IPR001867">
    <property type="entry name" value="OmpR/PhoB-type_DNA-bd"/>
</dbReference>
<dbReference type="PROSITE" id="PS51755">
    <property type="entry name" value="OMPR_PHOB"/>
    <property type="match status" value="1"/>
</dbReference>